<sequence>MLDSLRQAIDIAISKYDASDDAATQALHTFKDQDR</sequence>
<reference evidence="1 2" key="1">
    <citation type="submission" date="2023-07" db="EMBL/GenBank/DDBJ databases">
        <title>Sequencing the genomes of 1000 actinobacteria strains.</title>
        <authorList>
            <person name="Klenk H.-P."/>
        </authorList>
    </citation>
    <scope>NUCLEOTIDE SEQUENCE [LARGE SCALE GENOMIC DNA]</scope>
    <source>
        <strain evidence="1 2">DSM 45805</strain>
    </source>
</reference>
<comment type="caution">
    <text evidence="1">The sequence shown here is derived from an EMBL/GenBank/DDBJ whole genome shotgun (WGS) entry which is preliminary data.</text>
</comment>
<protein>
    <submittedName>
        <fullName evidence="1">Uncharacterized protein</fullName>
    </submittedName>
</protein>
<organism evidence="1 2">
    <name type="scientific">Amycolatopsis thermophila</name>
    <dbReference type="NCBI Taxonomy" id="206084"/>
    <lineage>
        <taxon>Bacteria</taxon>
        <taxon>Bacillati</taxon>
        <taxon>Actinomycetota</taxon>
        <taxon>Actinomycetes</taxon>
        <taxon>Pseudonocardiales</taxon>
        <taxon>Pseudonocardiaceae</taxon>
        <taxon>Amycolatopsis</taxon>
    </lineage>
</organism>
<name>A0ABU0EM90_9PSEU</name>
<evidence type="ECO:0000313" key="2">
    <source>
        <dbReference type="Proteomes" id="UP001229651"/>
    </source>
</evidence>
<proteinExistence type="predicted"/>
<dbReference type="Proteomes" id="UP001229651">
    <property type="component" value="Unassembled WGS sequence"/>
</dbReference>
<keyword evidence="2" id="KW-1185">Reference proteome</keyword>
<dbReference type="EMBL" id="JAUSUT010000001">
    <property type="protein sequence ID" value="MDQ0376352.1"/>
    <property type="molecule type" value="Genomic_DNA"/>
</dbReference>
<gene>
    <name evidence="1" type="ORF">FB470_000346</name>
</gene>
<evidence type="ECO:0000313" key="1">
    <source>
        <dbReference type="EMBL" id="MDQ0376352.1"/>
    </source>
</evidence>
<accession>A0ABU0EM90</accession>